<feature type="non-terminal residue" evidence="10">
    <location>
        <position position="1"/>
    </location>
</feature>
<evidence type="ECO:0000256" key="8">
    <source>
        <dbReference type="SAM" id="SignalP"/>
    </source>
</evidence>
<dbReference type="Proteomes" id="UP000729357">
    <property type="component" value="Unassembled WGS sequence"/>
</dbReference>
<dbReference type="Gene3D" id="3.40.50.300">
    <property type="entry name" value="P-loop containing nucleotide triphosphate hydrolases"/>
    <property type="match status" value="1"/>
</dbReference>
<evidence type="ECO:0000256" key="5">
    <source>
        <dbReference type="ARBA" id="ARBA00022840"/>
    </source>
</evidence>
<gene>
    <name evidence="10" type="ORF">KCU98_g9892</name>
</gene>
<dbReference type="PROSITE" id="PS51192">
    <property type="entry name" value="HELICASE_ATP_BIND_1"/>
    <property type="match status" value="1"/>
</dbReference>
<evidence type="ECO:0000259" key="9">
    <source>
        <dbReference type="PROSITE" id="PS51192"/>
    </source>
</evidence>
<evidence type="ECO:0000256" key="3">
    <source>
        <dbReference type="ARBA" id="ARBA00022801"/>
    </source>
</evidence>
<feature type="chain" id="PRO_5040470565" description="RNA helicase" evidence="8">
    <location>
        <begin position="22"/>
        <end position="287"/>
    </location>
</feature>
<dbReference type="Pfam" id="PF00270">
    <property type="entry name" value="DEAD"/>
    <property type="match status" value="1"/>
</dbReference>
<evidence type="ECO:0000313" key="11">
    <source>
        <dbReference type="Proteomes" id="UP000729357"/>
    </source>
</evidence>
<evidence type="ECO:0000256" key="7">
    <source>
        <dbReference type="ARBA" id="ARBA00047984"/>
    </source>
</evidence>
<keyword evidence="2" id="KW-0547">Nucleotide-binding</keyword>
<name>A0A9P8JSP8_AURME</name>
<dbReference type="EMBL" id="JAHFXS010001408">
    <property type="protein sequence ID" value="KAG9977694.1"/>
    <property type="molecule type" value="Genomic_DNA"/>
</dbReference>
<organism evidence="10 11">
    <name type="scientific">Aureobasidium melanogenum</name>
    <name type="common">Aureobasidium pullulans var. melanogenum</name>
    <dbReference type="NCBI Taxonomy" id="46634"/>
    <lineage>
        <taxon>Eukaryota</taxon>
        <taxon>Fungi</taxon>
        <taxon>Dikarya</taxon>
        <taxon>Ascomycota</taxon>
        <taxon>Pezizomycotina</taxon>
        <taxon>Dothideomycetes</taxon>
        <taxon>Dothideomycetidae</taxon>
        <taxon>Dothideales</taxon>
        <taxon>Saccotheciaceae</taxon>
        <taxon>Aureobasidium</taxon>
    </lineage>
</organism>
<dbReference type="EC" id="3.6.4.13" evidence="1"/>
<dbReference type="GO" id="GO:0003724">
    <property type="term" value="F:RNA helicase activity"/>
    <property type="evidence" value="ECO:0007669"/>
    <property type="project" value="UniProtKB-EC"/>
</dbReference>
<dbReference type="InterPro" id="IPR050079">
    <property type="entry name" value="DEAD_box_RNA_helicase"/>
</dbReference>
<dbReference type="InterPro" id="IPR014001">
    <property type="entry name" value="Helicase_ATP-bd"/>
</dbReference>
<dbReference type="GO" id="GO:0016787">
    <property type="term" value="F:hydrolase activity"/>
    <property type="evidence" value="ECO:0007669"/>
    <property type="project" value="UniProtKB-KW"/>
</dbReference>
<dbReference type="AlphaFoldDB" id="A0A9P8JSP8"/>
<keyword evidence="3" id="KW-0378">Hydrolase</keyword>
<accession>A0A9P8JSP8</accession>
<dbReference type="InterPro" id="IPR011545">
    <property type="entry name" value="DEAD/DEAH_box_helicase_dom"/>
</dbReference>
<evidence type="ECO:0000256" key="6">
    <source>
        <dbReference type="ARBA" id="ARBA00022884"/>
    </source>
</evidence>
<keyword evidence="6" id="KW-0694">RNA-binding</keyword>
<dbReference type="SMART" id="SM00487">
    <property type="entry name" value="DEXDc"/>
    <property type="match status" value="1"/>
</dbReference>
<feature type="domain" description="Helicase ATP-binding" evidence="9">
    <location>
        <begin position="65"/>
        <end position="245"/>
    </location>
</feature>
<keyword evidence="11" id="KW-1185">Reference proteome</keyword>
<evidence type="ECO:0000256" key="4">
    <source>
        <dbReference type="ARBA" id="ARBA00022806"/>
    </source>
</evidence>
<evidence type="ECO:0000256" key="2">
    <source>
        <dbReference type="ARBA" id="ARBA00022741"/>
    </source>
</evidence>
<sequence>MRWPACCGLTFILGNFTVTESDNQGFVDVAQHLEYFKATQKHFGEMLQILQISSLPRGQATVLKRLYKREKENWLVMGPLGCGKTSILAVQIARAAYVHNEEGKEAFAAVALFPTRETAKATQTLLRALISDSEVRGLTAIGGEHSTKQLETFAAASKPHILIETPGKVLDLMKTTDALSFSSTRLFALDEADDLLSDSKLTDVRAIRSYLNALPTQVYASSFRAPLIKSFYDVASAQLKDVVNFLGDIFPELNLRKPLIIFCTTRVGTDAGYKQLLYICLCPFAET</sequence>
<dbReference type="InterPro" id="IPR027417">
    <property type="entry name" value="P-loop_NTPase"/>
</dbReference>
<dbReference type="PANTHER" id="PTHR47959:SF1">
    <property type="entry name" value="ATP-DEPENDENT RNA HELICASE DBPA"/>
    <property type="match status" value="1"/>
</dbReference>
<dbReference type="PANTHER" id="PTHR47959">
    <property type="entry name" value="ATP-DEPENDENT RNA HELICASE RHLE-RELATED"/>
    <property type="match status" value="1"/>
</dbReference>
<protein>
    <recommendedName>
        <fullName evidence="1">RNA helicase</fullName>
        <ecNumber evidence="1">3.6.4.13</ecNumber>
    </recommendedName>
</protein>
<comment type="catalytic activity">
    <reaction evidence="7">
        <text>ATP + H2O = ADP + phosphate + H(+)</text>
        <dbReference type="Rhea" id="RHEA:13065"/>
        <dbReference type="ChEBI" id="CHEBI:15377"/>
        <dbReference type="ChEBI" id="CHEBI:15378"/>
        <dbReference type="ChEBI" id="CHEBI:30616"/>
        <dbReference type="ChEBI" id="CHEBI:43474"/>
        <dbReference type="ChEBI" id="CHEBI:456216"/>
        <dbReference type="EC" id="3.6.4.13"/>
    </reaction>
</comment>
<proteinExistence type="predicted"/>
<dbReference type="SUPFAM" id="SSF52540">
    <property type="entry name" value="P-loop containing nucleoside triphosphate hydrolases"/>
    <property type="match status" value="1"/>
</dbReference>
<keyword evidence="5" id="KW-0067">ATP-binding</keyword>
<dbReference type="GO" id="GO:0003723">
    <property type="term" value="F:RNA binding"/>
    <property type="evidence" value="ECO:0007669"/>
    <property type="project" value="UniProtKB-KW"/>
</dbReference>
<evidence type="ECO:0000313" key="10">
    <source>
        <dbReference type="EMBL" id="KAG9977694.1"/>
    </source>
</evidence>
<reference evidence="10" key="2">
    <citation type="submission" date="2021-08" db="EMBL/GenBank/DDBJ databases">
        <authorList>
            <person name="Gostincar C."/>
            <person name="Sun X."/>
            <person name="Song Z."/>
            <person name="Gunde-Cimerman N."/>
        </authorList>
    </citation>
    <scope>NUCLEOTIDE SEQUENCE</scope>
    <source>
        <strain evidence="10">EXF-9298</strain>
    </source>
</reference>
<keyword evidence="8" id="KW-0732">Signal</keyword>
<feature type="signal peptide" evidence="8">
    <location>
        <begin position="1"/>
        <end position="21"/>
    </location>
</feature>
<keyword evidence="4" id="KW-0347">Helicase</keyword>
<dbReference type="GO" id="GO:0005524">
    <property type="term" value="F:ATP binding"/>
    <property type="evidence" value="ECO:0007669"/>
    <property type="project" value="UniProtKB-KW"/>
</dbReference>
<comment type="caution">
    <text evidence="10">The sequence shown here is derived from an EMBL/GenBank/DDBJ whole genome shotgun (WGS) entry which is preliminary data.</text>
</comment>
<dbReference type="GO" id="GO:0005829">
    <property type="term" value="C:cytosol"/>
    <property type="evidence" value="ECO:0007669"/>
    <property type="project" value="TreeGrafter"/>
</dbReference>
<reference evidence="10" key="1">
    <citation type="journal article" date="2021" name="J Fungi (Basel)">
        <title>Virulence traits and population genomics of the black yeast Aureobasidium melanogenum.</title>
        <authorList>
            <person name="Cernosa A."/>
            <person name="Sun X."/>
            <person name="Gostincar C."/>
            <person name="Fang C."/>
            <person name="Gunde-Cimerman N."/>
            <person name="Song Z."/>
        </authorList>
    </citation>
    <scope>NUCLEOTIDE SEQUENCE</scope>
    <source>
        <strain evidence="10">EXF-9298</strain>
    </source>
</reference>
<evidence type="ECO:0000256" key="1">
    <source>
        <dbReference type="ARBA" id="ARBA00012552"/>
    </source>
</evidence>